<feature type="coiled-coil region" evidence="2">
    <location>
        <begin position="169"/>
        <end position="206"/>
    </location>
</feature>
<dbReference type="KEGG" id="gaz:Pan241w_21220"/>
<dbReference type="Gene3D" id="2.40.30.170">
    <property type="match status" value="1"/>
</dbReference>
<evidence type="ECO:0000256" key="2">
    <source>
        <dbReference type="SAM" id="Coils"/>
    </source>
</evidence>
<reference evidence="5 6" key="1">
    <citation type="submission" date="2019-02" db="EMBL/GenBank/DDBJ databases">
        <title>Deep-cultivation of Planctomycetes and their phenomic and genomic characterization uncovers novel biology.</title>
        <authorList>
            <person name="Wiegand S."/>
            <person name="Jogler M."/>
            <person name="Boedeker C."/>
            <person name="Pinto D."/>
            <person name="Vollmers J."/>
            <person name="Rivas-Marin E."/>
            <person name="Kohn T."/>
            <person name="Peeters S.H."/>
            <person name="Heuer A."/>
            <person name="Rast P."/>
            <person name="Oberbeckmann S."/>
            <person name="Bunk B."/>
            <person name="Jeske O."/>
            <person name="Meyerdierks A."/>
            <person name="Storesund J.E."/>
            <person name="Kallscheuer N."/>
            <person name="Luecker S."/>
            <person name="Lage O.M."/>
            <person name="Pohl T."/>
            <person name="Merkel B.J."/>
            <person name="Hornburger P."/>
            <person name="Mueller R.-W."/>
            <person name="Bruemmer F."/>
            <person name="Labrenz M."/>
            <person name="Spormann A.M."/>
            <person name="Op den Camp H."/>
            <person name="Overmann J."/>
            <person name="Amann R."/>
            <person name="Jetten M.S.M."/>
            <person name="Mascher T."/>
            <person name="Medema M.H."/>
            <person name="Devos D.P."/>
            <person name="Kaster A.-K."/>
            <person name="Ovreas L."/>
            <person name="Rohde M."/>
            <person name="Galperin M.Y."/>
            <person name="Jogler C."/>
        </authorList>
    </citation>
    <scope>NUCLEOTIDE SEQUENCE [LARGE SCALE GENOMIC DNA]</scope>
    <source>
        <strain evidence="5 6">Pan241w</strain>
    </source>
</reference>
<dbReference type="InterPro" id="IPR058792">
    <property type="entry name" value="Beta-barrel_RND_2"/>
</dbReference>
<proteinExistence type="inferred from homology"/>
<comment type="similarity">
    <text evidence="1">Belongs to the membrane fusion protein (MFP) (TC 8.A.1) family.</text>
</comment>
<keyword evidence="3" id="KW-0812">Transmembrane</keyword>
<dbReference type="GO" id="GO:0015562">
    <property type="term" value="F:efflux transmembrane transporter activity"/>
    <property type="evidence" value="ECO:0007669"/>
    <property type="project" value="TreeGrafter"/>
</dbReference>
<dbReference type="EMBL" id="CP036269">
    <property type="protein sequence ID" value="QDT42041.1"/>
    <property type="molecule type" value="Genomic_DNA"/>
</dbReference>
<keyword evidence="3" id="KW-0472">Membrane</keyword>
<dbReference type="Proteomes" id="UP000317171">
    <property type="component" value="Chromosome"/>
</dbReference>
<evidence type="ECO:0000259" key="4">
    <source>
        <dbReference type="Pfam" id="PF25954"/>
    </source>
</evidence>
<keyword evidence="6" id="KW-1185">Reference proteome</keyword>
<feature type="transmembrane region" description="Helical" evidence="3">
    <location>
        <begin position="23"/>
        <end position="41"/>
    </location>
</feature>
<dbReference type="GO" id="GO:1990281">
    <property type="term" value="C:efflux pump complex"/>
    <property type="evidence" value="ECO:0007669"/>
    <property type="project" value="TreeGrafter"/>
</dbReference>
<evidence type="ECO:0000256" key="1">
    <source>
        <dbReference type="ARBA" id="ARBA00009477"/>
    </source>
</evidence>
<dbReference type="PANTHER" id="PTHR30469:SF38">
    <property type="entry name" value="HLYD FAMILY SECRETION PROTEIN"/>
    <property type="match status" value="1"/>
</dbReference>
<name>A0A517RDU5_9PLAN</name>
<protein>
    <submittedName>
        <fullName evidence="5">Multidrug resistance protein MdtA</fullName>
    </submittedName>
</protein>
<accession>A0A517RDU5</accession>
<dbReference type="Gene3D" id="2.40.420.20">
    <property type="match status" value="1"/>
</dbReference>
<sequence>MDILLNTAPAAVHTTGDTKKMKVLIAPACTAIAMVIGWFVYEQSLQDTKTAPKTIITEPIAVQVTRSTQKNLEKRITLVGNLEAGSQVEIRTRYSGYIKSMPFDVGDQIKAGEVILELNDSENQELVSKSEAALTVAKAQLKAQITSQELAQKAYQRLLVLQKSGVSTKQQMEEALASMAIEEAQTELEEARVEQAESDLEQSRLRLLENKILAPTNGFLAERLVDIGDLAKPDVALMKIVNLDHVRTVVHIVEKDYEDVKIGQKAVITVDTFPGRTFNGHVKRKAPVLDPQTRTAAVHIEIPNSDFSLKPGMHARVQIVFEHRHKTNVLPIASLTRRKDGPGSAVFIIGGNPPITEIRNIEVGINDGELVEILSGINAEDLVITLGNRLVDEGQTVTPIEVPMDEVLQAPSPIPQKTNL</sequence>
<evidence type="ECO:0000313" key="6">
    <source>
        <dbReference type="Proteomes" id="UP000317171"/>
    </source>
</evidence>
<evidence type="ECO:0000313" key="5">
    <source>
        <dbReference type="EMBL" id="QDT42041.1"/>
    </source>
</evidence>
<keyword evidence="2" id="KW-0175">Coiled coil</keyword>
<evidence type="ECO:0000256" key="3">
    <source>
        <dbReference type="SAM" id="Phobius"/>
    </source>
</evidence>
<dbReference type="InterPro" id="IPR006143">
    <property type="entry name" value="RND_pump_MFP"/>
</dbReference>
<dbReference type="OrthoDB" id="281360at2"/>
<keyword evidence="3" id="KW-1133">Transmembrane helix</keyword>
<dbReference type="Gene3D" id="2.40.50.100">
    <property type="match status" value="1"/>
</dbReference>
<dbReference type="PANTHER" id="PTHR30469">
    <property type="entry name" value="MULTIDRUG RESISTANCE PROTEIN MDTA"/>
    <property type="match status" value="1"/>
</dbReference>
<dbReference type="AlphaFoldDB" id="A0A517RDU5"/>
<dbReference type="Gene3D" id="1.10.287.470">
    <property type="entry name" value="Helix hairpin bin"/>
    <property type="match status" value="1"/>
</dbReference>
<dbReference type="Pfam" id="PF25954">
    <property type="entry name" value="Beta-barrel_RND_2"/>
    <property type="match status" value="1"/>
</dbReference>
<dbReference type="NCBIfam" id="TIGR01730">
    <property type="entry name" value="RND_mfp"/>
    <property type="match status" value="1"/>
</dbReference>
<dbReference type="FunFam" id="2.40.30.170:FF:000010">
    <property type="entry name" value="Efflux RND transporter periplasmic adaptor subunit"/>
    <property type="match status" value="1"/>
</dbReference>
<dbReference type="SUPFAM" id="SSF111369">
    <property type="entry name" value="HlyD-like secretion proteins"/>
    <property type="match status" value="1"/>
</dbReference>
<organism evidence="5 6">
    <name type="scientific">Gimesia alba</name>
    <dbReference type="NCBI Taxonomy" id="2527973"/>
    <lineage>
        <taxon>Bacteria</taxon>
        <taxon>Pseudomonadati</taxon>
        <taxon>Planctomycetota</taxon>
        <taxon>Planctomycetia</taxon>
        <taxon>Planctomycetales</taxon>
        <taxon>Planctomycetaceae</taxon>
        <taxon>Gimesia</taxon>
    </lineage>
</organism>
<feature type="domain" description="CusB-like beta-barrel" evidence="4">
    <location>
        <begin position="250"/>
        <end position="319"/>
    </location>
</feature>
<gene>
    <name evidence="5" type="primary">mdtA_1</name>
    <name evidence="5" type="ORF">Pan241w_21220</name>
</gene>